<evidence type="ECO:0000256" key="1">
    <source>
        <dbReference type="ARBA" id="ARBA00004141"/>
    </source>
</evidence>
<keyword evidence="4 7" id="KW-0812">Transmembrane</keyword>
<evidence type="ECO:0000256" key="5">
    <source>
        <dbReference type="ARBA" id="ARBA00022989"/>
    </source>
</evidence>
<feature type="transmembrane region" description="Helical" evidence="7">
    <location>
        <begin position="303"/>
        <end position="321"/>
    </location>
</feature>
<proteinExistence type="predicted"/>
<feature type="transmembrane region" description="Helical" evidence="7">
    <location>
        <begin position="241"/>
        <end position="264"/>
    </location>
</feature>
<dbReference type="EMBL" id="CP152276">
    <property type="protein sequence ID" value="XAE41130.1"/>
    <property type="molecule type" value="Genomic_DNA"/>
</dbReference>
<feature type="transmembrane region" description="Helical" evidence="7">
    <location>
        <begin position="6"/>
        <end position="24"/>
    </location>
</feature>
<keyword evidence="2" id="KW-0813">Transport</keyword>
<feature type="transmembrane region" description="Helical" evidence="7">
    <location>
        <begin position="127"/>
        <end position="150"/>
    </location>
</feature>
<keyword evidence="3" id="KW-1003">Cell membrane</keyword>
<feature type="transmembrane region" description="Helical" evidence="7">
    <location>
        <begin position="212"/>
        <end position="234"/>
    </location>
</feature>
<comment type="subcellular location">
    <subcellularLocation>
        <location evidence="1">Membrane</location>
        <topology evidence="1">Multi-pass membrane protein</topology>
    </subcellularLocation>
</comment>
<evidence type="ECO:0000256" key="2">
    <source>
        <dbReference type="ARBA" id="ARBA00022448"/>
    </source>
</evidence>
<name>A0ABZ3D099_9PROT</name>
<accession>A0ABZ3D099</accession>
<keyword evidence="6 7" id="KW-0472">Membrane</keyword>
<dbReference type="Pfam" id="PF03547">
    <property type="entry name" value="Mem_trans"/>
    <property type="match status" value="1"/>
</dbReference>
<evidence type="ECO:0000313" key="8">
    <source>
        <dbReference type="EMBL" id="XAE41130.1"/>
    </source>
</evidence>
<dbReference type="InterPro" id="IPR004776">
    <property type="entry name" value="Mem_transp_PIN-like"/>
</dbReference>
<dbReference type="PANTHER" id="PTHR36838">
    <property type="entry name" value="AUXIN EFFLUX CARRIER FAMILY PROTEIN"/>
    <property type="match status" value="1"/>
</dbReference>
<keyword evidence="5 7" id="KW-1133">Transmembrane helix</keyword>
<feature type="transmembrane region" description="Helical" evidence="7">
    <location>
        <begin position="98"/>
        <end position="121"/>
    </location>
</feature>
<organism evidence="8 9">
    <name type="scientific">Nguyenibacter vanlangensis</name>
    <dbReference type="NCBI Taxonomy" id="1216886"/>
    <lineage>
        <taxon>Bacteria</taxon>
        <taxon>Pseudomonadati</taxon>
        <taxon>Pseudomonadota</taxon>
        <taxon>Alphaproteobacteria</taxon>
        <taxon>Acetobacterales</taxon>
        <taxon>Acetobacteraceae</taxon>
        <taxon>Nguyenibacter</taxon>
    </lineage>
</organism>
<reference evidence="8 9" key="1">
    <citation type="submission" date="2024-04" db="EMBL/GenBank/DDBJ databases">
        <title>Complete genome sequence of Nguyenibacter vanlangesis HBCM-1154, a strain capable of nitrogen fixation, IAA production, and phosphorus solubilization isolated from sugarcane soil.</title>
        <authorList>
            <person name="MY HANH P."/>
        </authorList>
    </citation>
    <scope>NUCLEOTIDE SEQUENCE [LARGE SCALE GENOMIC DNA]</scope>
    <source>
        <strain evidence="8 9">HBCM 1154</strain>
    </source>
</reference>
<dbReference type="PANTHER" id="PTHR36838:SF1">
    <property type="entry name" value="SLR1864 PROTEIN"/>
    <property type="match status" value="1"/>
</dbReference>
<dbReference type="Proteomes" id="UP001449795">
    <property type="component" value="Chromosome"/>
</dbReference>
<feature type="transmembrane region" description="Helical" evidence="7">
    <location>
        <begin position="187"/>
        <end position="206"/>
    </location>
</feature>
<evidence type="ECO:0000313" key="9">
    <source>
        <dbReference type="Proteomes" id="UP001449795"/>
    </source>
</evidence>
<evidence type="ECO:0000256" key="6">
    <source>
        <dbReference type="ARBA" id="ARBA00023136"/>
    </source>
</evidence>
<dbReference type="RefSeq" id="WP_342627124.1">
    <property type="nucleotide sequence ID" value="NZ_CP152276.1"/>
</dbReference>
<feature type="transmembrane region" description="Helical" evidence="7">
    <location>
        <begin position="270"/>
        <end position="291"/>
    </location>
</feature>
<evidence type="ECO:0000256" key="3">
    <source>
        <dbReference type="ARBA" id="ARBA00022475"/>
    </source>
</evidence>
<gene>
    <name evidence="8" type="ORF">AAC691_12445</name>
</gene>
<keyword evidence="9" id="KW-1185">Reference proteome</keyword>
<feature type="transmembrane region" description="Helical" evidence="7">
    <location>
        <begin position="67"/>
        <end position="86"/>
    </location>
</feature>
<evidence type="ECO:0000256" key="4">
    <source>
        <dbReference type="ARBA" id="ARBA00022692"/>
    </source>
</evidence>
<protein>
    <submittedName>
        <fullName evidence="8">AEC family transporter</fullName>
    </submittedName>
</protein>
<evidence type="ECO:0000256" key="7">
    <source>
        <dbReference type="SAM" id="Phobius"/>
    </source>
</evidence>
<sequence length="323" mass="33790">MILTILSTTIPIVVTLCLGFVAAWHHDFTGKEAGTLNRMVITYAVPLSIFAGTISTSRAYLLKSVPLVIAILIGIIGMYALVYMLCRLAFRLTVSTSALGAVTAAGPAVPFFGPAILGGVFGSSSAIPIAVASIVINVTVVPLTIFLLTLGKGEKAINLPEGSRQSVPGRPREILVAQIKETCKKPLVWAPFLGTIIVVVGIPVPPLVGKSLLLLGGSSAGVALFAAGIVLAAYKVKIDLYTLLFVFLKNIVQPGLVFGCLFWLGIDRGIISQAVITMAIPAMPIIVMLALEYGVAEESAPSILLISTIMSPLTVGAFIALTH</sequence>